<reference evidence="2" key="1">
    <citation type="submission" date="2023-03" db="EMBL/GenBank/DDBJ databases">
        <authorList>
            <person name="Steffen K."/>
            <person name="Cardenas P."/>
        </authorList>
    </citation>
    <scope>NUCLEOTIDE SEQUENCE</scope>
</reference>
<name>A0AA35SEM7_GEOBA</name>
<feature type="compositionally biased region" description="Low complexity" evidence="1">
    <location>
        <begin position="182"/>
        <end position="200"/>
    </location>
</feature>
<accession>A0AA35SEM7</accession>
<proteinExistence type="predicted"/>
<gene>
    <name evidence="2" type="ORF">GBAR_LOCUS16131</name>
</gene>
<evidence type="ECO:0000256" key="1">
    <source>
        <dbReference type="SAM" id="MobiDB-lite"/>
    </source>
</evidence>
<comment type="caution">
    <text evidence="2">The sequence shown here is derived from an EMBL/GenBank/DDBJ whole genome shotgun (WGS) entry which is preliminary data.</text>
</comment>
<dbReference type="AlphaFoldDB" id="A0AA35SEM7"/>
<dbReference type="Gene3D" id="1.20.5.110">
    <property type="match status" value="1"/>
</dbReference>
<feature type="compositionally biased region" description="Basic and acidic residues" evidence="1">
    <location>
        <begin position="111"/>
        <end position="131"/>
    </location>
</feature>
<dbReference type="EMBL" id="CASHTH010002321">
    <property type="protein sequence ID" value="CAI8028259.1"/>
    <property type="molecule type" value="Genomic_DNA"/>
</dbReference>
<evidence type="ECO:0000313" key="3">
    <source>
        <dbReference type="Proteomes" id="UP001174909"/>
    </source>
</evidence>
<organism evidence="2 3">
    <name type="scientific">Geodia barretti</name>
    <name type="common">Barrett's horny sponge</name>
    <dbReference type="NCBI Taxonomy" id="519541"/>
    <lineage>
        <taxon>Eukaryota</taxon>
        <taxon>Metazoa</taxon>
        <taxon>Porifera</taxon>
        <taxon>Demospongiae</taxon>
        <taxon>Heteroscleromorpha</taxon>
        <taxon>Tetractinellida</taxon>
        <taxon>Astrophorina</taxon>
        <taxon>Geodiidae</taxon>
        <taxon>Geodia</taxon>
    </lineage>
</organism>
<feature type="region of interest" description="Disordered" evidence="1">
    <location>
        <begin position="87"/>
        <end position="131"/>
    </location>
</feature>
<evidence type="ECO:0000313" key="2">
    <source>
        <dbReference type="EMBL" id="CAI8028259.1"/>
    </source>
</evidence>
<protein>
    <submittedName>
        <fullName evidence="2">Uncharacterized protein</fullName>
    </submittedName>
</protein>
<dbReference type="Proteomes" id="UP001174909">
    <property type="component" value="Unassembled WGS sequence"/>
</dbReference>
<keyword evidence="3" id="KW-1185">Reference proteome</keyword>
<feature type="region of interest" description="Disordered" evidence="1">
    <location>
        <begin position="169"/>
        <end position="290"/>
    </location>
</feature>
<sequence>MSMDRGFQKWLAKRGIQPGTIAILQKESILHENTLKLLRQADLELLRTKHDITMGQFALLRTAHGDLLGTDEDGTDEDGFEMIGMEDVPAELGGGGGDQQQAPAGRSRKNSRGEKCKAHDKRQQSTKDLLSDNLEKVAYREMRLQSAAETAEHVVSSAEEFNRLASMLGEKKRRESGKGFFRPGQRTSSSSSSVDTGSRTSGKRPSSTLPPDTYDHLDALSPPPPQPSHPAGKNHVQLEPGSDDVSGSSGARKRRGKDGRNGYRQPHQNSTAADADREDHDGTTNCCPIL</sequence>